<keyword evidence="1" id="KW-0732">Signal</keyword>
<organism evidence="2 3">
    <name type="scientific">Drosophila busckii</name>
    <name type="common">Fruit fly</name>
    <dbReference type="NCBI Taxonomy" id="30019"/>
    <lineage>
        <taxon>Eukaryota</taxon>
        <taxon>Metazoa</taxon>
        <taxon>Ecdysozoa</taxon>
        <taxon>Arthropoda</taxon>
        <taxon>Hexapoda</taxon>
        <taxon>Insecta</taxon>
        <taxon>Pterygota</taxon>
        <taxon>Neoptera</taxon>
        <taxon>Endopterygota</taxon>
        <taxon>Diptera</taxon>
        <taxon>Brachycera</taxon>
        <taxon>Muscomorpha</taxon>
        <taxon>Ephydroidea</taxon>
        <taxon>Drosophilidae</taxon>
        <taxon>Drosophila</taxon>
    </lineage>
</organism>
<name>A0A0M4E9P6_DROBS</name>
<accession>A0A0M4E9P6</accession>
<keyword evidence="3" id="KW-1185">Reference proteome</keyword>
<proteinExistence type="predicted"/>
<evidence type="ECO:0000313" key="3">
    <source>
        <dbReference type="Proteomes" id="UP000494163"/>
    </source>
</evidence>
<dbReference type="AlphaFoldDB" id="A0A0M4E9P6"/>
<sequence length="96" mass="10630">MLIALLLVALHAGLAGSKYACNECFCFESLGDLSETQCASYDERQLKFFYANDVCQKLQPGDKCYPKIYLSQSDCETACARFIALAKEWAAMPAVD</sequence>
<evidence type="ECO:0000313" key="2">
    <source>
        <dbReference type="EMBL" id="ALC39915.1"/>
    </source>
</evidence>
<gene>
    <name evidence="2" type="ORF">Dbus_chr2Lg2000</name>
</gene>
<evidence type="ECO:0000256" key="1">
    <source>
        <dbReference type="SAM" id="SignalP"/>
    </source>
</evidence>
<feature type="signal peptide" evidence="1">
    <location>
        <begin position="1"/>
        <end position="15"/>
    </location>
</feature>
<reference evidence="2 3" key="1">
    <citation type="submission" date="2015-08" db="EMBL/GenBank/DDBJ databases">
        <title>Ancestral chromatin configuration constrains chromatin evolution on differentiating sex chromosomes in Drosophila.</title>
        <authorList>
            <person name="Zhou Q."/>
            <person name="Bachtrog D."/>
        </authorList>
    </citation>
    <scope>NUCLEOTIDE SEQUENCE [LARGE SCALE GENOMIC DNA]</scope>
    <source>
        <tissue evidence="2">Whole larvae</tissue>
    </source>
</reference>
<dbReference type="Proteomes" id="UP000494163">
    <property type="component" value="Chromosome 2L"/>
</dbReference>
<feature type="chain" id="PRO_5013311698" evidence="1">
    <location>
        <begin position="16"/>
        <end position="96"/>
    </location>
</feature>
<protein>
    <submittedName>
        <fullName evidence="2">Maker565</fullName>
    </submittedName>
</protein>
<dbReference type="EMBL" id="CP012523">
    <property type="protein sequence ID" value="ALC39915.1"/>
    <property type="molecule type" value="Genomic_DNA"/>
</dbReference>